<comment type="caution">
    <text evidence="2">The sequence shown here is derived from an EMBL/GenBank/DDBJ whole genome shotgun (WGS) entry which is preliminary data.</text>
</comment>
<sequence>MVAQEGPEQGVPTPHRCNDRVEDVVQALFTLEFSAKIKPAWSTFMKCMRSEVGQEPTDPYQVIEDGKPFLEPGTKKQRSLK</sequence>
<gene>
    <name evidence="2" type="ORF">WJX73_005254</name>
</gene>
<dbReference type="EMBL" id="JALJOQ010000082">
    <property type="protein sequence ID" value="KAK9800337.1"/>
    <property type="molecule type" value="Genomic_DNA"/>
</dbReference>
<protein>
    <submittedName>
        <fullName evidence="2">Uncharacterized protein</fullName>
    </submittedName>
</protein>
<dbReference type="AlphaFoldDB" id="A0AAW1P0A6"/>
<evidence type="ECO:0000256" key="1">
    <source>
        <dbReference type="SAM" id="MobiDB-lite"/>
    </source>
</evidence>
<evidence type="ECO:0000313" key="2">
    <source>
        <dbReference type="EMBL" id="KAK9800337.1"/>
    </source>
</evidence>
<organism evidence="2 3">
    <name type="scientific">Symbiochloris irregularis</name>
    <dbReference type="NCBI Taxonomy" id="706552"/>
    <lineage>
        <taxon>Eukaryota</taxon>
        <taxon>Viridiplantae</taxon>
        <taxon>Chlorophyta</taxon>
        <taxon>core chlorophytes</taxon>
        <taxon>Trebouxiophyceae</taxon>
        <taxon>Trebouxiales</taxon>
        <taxon>Trebouxiaceae</taxon>
        <taxon>Symbiochloris</taxon>
    </lineage>
</organism>
<proteinExistence type="predicted"/>
<accession>A0AAW1P0A6</accession>
<dbReference type="PANTHER" id="PTHR36706">
    <property type="entry name" value="UNNAMED PRODUCT"/>
    <property type="match status" value="1"/>
</dbReference>
<name>A0AAW1P0A6_9CHLO</name>
<keyword evidence="3" id="KW-1185">Reference proteome</keyword>
<evidence type="ECO:0000313" key="3">
    <source>
        <dbReference type="Proteomes" id="UP001465755"/>
    </source>
</evidence>
<dbReference type="Proteomes" id="UP001465755">
    <property type="component" value="Unassembled WGS sequence"/>
</dbReference>
<feature type="region of interest" description="Disordered" evidence="1">
    <location>
        <begin position="55"/>
        <end position="81"/>
    </location>
</feature>
<reference evidence="2 3" key="1">
    <citation type="journal article" date="2024" name="Nat. Commun.">
        <title>Phylogenomics reveals the evolutionary origins of lichenization in chlorophyte algae.</title>
        <authorList>
            <person name="Puginier C."/>
            <person name="Libourel C."/>
            <person name="Otte J."/>
            <person name="Skaloud P."/>
            <person name="Haon M."/>
            <person name="Grisel S."/>
            <person name="Petersen M."/>
            <person name="Berrin J.G."/>
            <person name="Delaux P.M."/>
            <person name="Dal Grande F."/>
            <person name="Keller J."/>
        </authorList>
    </citation>
    <scope>NUCLEOTIDE SEQUENCE [LARGE SCALE GENOMIC DNA]</scope>
    <source>
        <strain evidence="2 3">SAG 2036</strain>
    </source>
</reference>